<protein>
    <submittedName>
        <fullName evidence="2">Uncharacterized protein</fullName>
    </submittedName>
</protein>
<dbReference type="EMBL" id="JAPFFF010000050">
    <property type="protein sequence ID" value="KAK8839892.1"/>
    <property type="molecule type" value="Genomic_DNA"/>
</dbReference>
<keyword evidence="3" id="KW-1185">Reference proteome</keyword>
<dbReference type="Proteomes" id="UP001470230">
    <property type="component" value="Unassembled WGS sequence"/>
</dbReference>
<evidence type="ECO:0000313" key="2">
    <source>
        <dbReference type="EMBL" id="KAK8839892.1"/>
    </source>
</evidence>
<comment type="caution">
    <text evidence="2">The sequence shown here is derived from an EMBL/GenBank/DDBJ whole genome shotgun (WGS) entry which is preliminary data.</text>
</comment>
<evidence type="ECO:0000313" key="3">
    <source>
        <dbReference type="Proteomes" id="UP001470230"/>
    </source>
</evidence>
<gene>
    <name evidence="2" type="ORF">M9Y10_031605</name>
</gene>
<accession>A0ABR2H287</accession>
<proteinExistence type="predicted"/>
<name>A0ABR2H287_9EUKA</name>
<feature type="region of interest" description="Disordered" evidence="1">
    <location>
        <begin position="35"/>
        <end position="60"/>
    </location>
</feature>
<reference evidence="2 3" key="1">
    <citation type="submission" date="2024-04" db="EMBL/GenBank/DDBJ databases">
        <title>Tritrichomonas musculus Genome.</title>
        <authorList>
            <person name="Alves-Ferreira E."/>
            <person name="Grigg M."/>
            <person name="Lorenzi H."/>
            <person name="Galac M."/>
        </authorList>
    </citation>
    <scope>NUCLEOTIDE SEQUENCE [LARGE SCALE GENOMIC DNA]</scope>
    <source>
        <strain evidence="2 3">EAF2021</strain>
    </source>
</reference>
<evidence type="ECO:0000256" key="1">
    <source>
        <dbReference type="SAM" id="MobiDB-lite"/>
    </source>
</evidence>
<sequence length="115" mass="13192">MTNIRYLIDELNQIIVNASVQQEQSTNVNIRISSNKSSPMIQHQPVQQPMQKQPMTQPQTQLPQIKFIQAEPISVKSSSQHQTGNLIQERGIIDIGNDIHELETKNKFLEMIIEM</sequence>
<feature type="compositionally biased region" description="Low complexity" evidence="1">
    <location>
        <begin position="39"/>
        <end position="60"/>
    </location>
</feature>
<organism evidence="2 3">
    <name type="scientific">Tritrichomonas musculus</name>
    <dbReference type="NCBI Taxonomy" id="1915356"/>
    <lineage>
        <taxon>Eukaryota</taxon>
        <taxon>Metamonada</taxon>
        <taxon>Parabasalia</taxon>
        <taxon>Tritrichomonadida</taxon>
        <taxon>Tritrichomonadidae</taxon>
        <taxon>Tritrichomonas</taxon>
    </lineage>
</organism>